<dbReference type="Pfam" id="PF00550">
    <property type="entry name" value="PP-binding"/>
    <property type="match status" value="1"/>
</dbReference>
<dbReference type="Proteomes" id="UP000189369">
    <property type="component" value="Chromosome"/>
</dbReference>
<organism evidence="2 3">
    <name type="scientific">Paenalcaligenes hominis</name>
    <dbReference type="NCBI Taxonomy" id="643674"/>
    <lineage>
        <taxon>Bacteria</taxon>
        <taxon>Pseudomonadati</taxon>
        <taxon>Pseudomonadota</taxon>
        <taxon>Betaproteobacteria</taxon>
        <taxon>Burkholderiales</taxon>
        <taxon>Alcaligenaceae</taxon>
        <taxon>Paenalcaligenes</taxon>
    </lineage>
</organism>
<reference evidence="2 3" key="1">
    <citation type="submission" date="2017-01" db="EMBL/GenBank/DDBJ databases">
        <title>Complete Genome Sequence of Paenalcaligenes hominis, Isolated from a paraplegic Patient with neurogenic bladder.</title>
        <authorList>
            <person name="Mukhopadhyay R."/>
            <person name="Joaquin J."/>
            <person name="Hogue R."/>
            <person name="Kilaru A."/>
            <person name="Jospin G."/>
            <person name="Mars K."/>
            <person name="Eisen J.A."/>
            <person name="Chaturvedi V."/>
        </authorList>
    </citation>
    <scope>NUCLEOTIDE SEQUENCE [LARGE SCALE GENOMIC DNA]</scope>
    <source>
        <strain evidence="2 3">15S00501</strain>
    </source>
</reference>
<sequence length="83" mass="9328">MTLNSISLPLTLDTLRADVAQLLHEDPSAIQDDDNLMEWGLDSMRAMNLAARWRQAGAVIEFADMAVEPTLAHWWAVIQRHTA</sequence>
<accession>A0A1U9K140</accession>
<dbReference type="EMBL" id="CP019697">
    <property type="protein sequence ID" value="AQS51751.1"/>
    <property type="molecule type" value="Genomic_DNA"/>
</dbReference>
<evidence type="ECO:0000313" key="2">
    <source>
        <dbReference type="EMBL" id="AQS51751.1"/>
    </source>
</evidence>
<feature type="domain" description="Carrier" evidence="1">
    <location>
        <begin position="6"/>
        <end position="82"/>
    </location>
</feature>
<dbReference type="AlphaFoldDB" id="A0A1U9K140"/>
<dbReference type="Gene3D" id="1.10.1200.10">
    <property type="entry name" value="ACP-like"/>
    <property type="match status" value="1"/>
</dbReference>
<protein>
    <recommendedName>
        <fullName evidence="1">Carrier domain-containing protein</fullName>
    </recommendedName>
</protein>
<proteinExistence type="predicted"/>
<gene>
    <name evidence="2" type="ORF">PAEH1_09580</name>
</gene>
<name>A0A1U9K140_9BURK</name>
<dbReference type="SUPFAM" id="SSF47336">
    <property type="entry name" value="ACP-like"/>
    <property type="match status" value="1"/>
</dbReference>
<evidence type="ECO:0000259" key="1">
    <source>
        <dbReference type="PROSITE" id="PS50075"/>
    </source>
</evidence>
<dbReference type="STRING" id="643674.PAEH1_09580"/>
<dbReference type="InterPro" id="IPR009081">
    <property type="entry name" value="PP-bd_ACP"/>
</dbReference>
<dbReference type="InterPro" id="IPR036736">
    <property type="entry name" value="ACP-like_sf"/>
</dbReference>
<evidence type="ECO:0000313" key="3">
    <source>
        <dbReference type="Proteomes" id="UP000189369"/>
    </source>
</evidence>
<dbReference type="PROSITE" id="PS50075">
    <property type="entry name" value="CARRIER"/>
    <property type="match status" value="1"/>
</dbReference>
<dbReference type="KEGG" id="phn:PAEH1_09580"/>